<dbReference type="Pfam" id="PF07695">
    <property type="entry name" value="7TMR-DISM_7TM"/>
    <property type="match status" value="1"/>
</dbReference>
<comment type="caution">
    <text evidence="6">The sequence shown here is derived from an EMBL/GenBank/DDBJ whole genome shotgun (WGS) entry which is preliminary data.</text>
</comment>
<evidence type="ECO:0000256" key="3">
    <source>
        <dbReference type="SAM" id="Phobius"/>
    </source>
</evidence>
<dbReference type="EMBL" id="BAABFC010000021">
    <property type="protein sequence ID" value="GAA4502615.1"/>
    <property type="molecule type" value="Genomic_DNA"/>
</dbReference>
<dbReference type="InterPro" id="IPR050469">
    <property type="entry name" value="Diguanylate_Cyclase"/>
</dbReference>
<evidence type="ECO:0000256" key="1">
    <source>
        <dbReference type="ARBA" id="ARBA00012528"/>
    </source>
</evidence>
<feature type="domain" description="GGDEF" evidence="5">
    <location>
        <begin position="424"/>
        <end position="557"/>
    </location>
</feature>
<dbReference type="SMART" id="SM00267">
    <property type="entry name" value="GGDEF"/>
    <property type="match status" value="1"/>
</dbReference>
<feature type="transmembrane region" description="Helical" evidence="3">
    <location>
        <begin position="277"/>
        <end position="295"/>
    </location>
</feature>
<dbReference type="EC" id="2.7.7.65" evidence="1"/>
<dbReference type="Gene3D" id="3.30.70.270">
    <property type="match status" value="1"/>
</dbReference>
<evidence type="ECO:0000313" key="7">
    <source>
        <dbReference type="Proteomes" id="UP001501321"/>
    </source>
</evidence>
<feature type="transmembrane region" description="Helical" evidence="3">
    <location>
        <begin position="246"/>
        <end position="265"/>
    </location>
</feature>
<feature type="chain" id="PRO_5045236353" description="diguanylate cyclase" evidence="4">
    <location>
        <begin position="18"/>
        <end position="560"/>
    </location>
</feature>
<dbReference type="InterPro" id="IPR000160">
    <property type="entry name" value="GGDEF_dom"/>
</dbReference>
<feature type="transmembrane region" description="Helical" evidence="3">
    <location>
        <begin position="301"/>
        <end position="321"/>
    </location>
</feature>
<dbReference type="NCBIfam" id="TIGR00254">
    <property type="entry name" value="GGDEF"/>
    <property type="match status" value="1"/>
</dbReference>
<sequence>MILRLLCLMLLCLGAHARAALDVRPAQFSLGEAAAYLEDTRGELSFDKVRALPALAFTPVGWPVFSRPFTRSSYWFRVPLNNPDAHSLTRLLWLDAPWLHRIDGYLLAADGQLTRFILGNGLPFERRSLPLIPPNQRLVLPPGDSLLYLRVQTPDPFIVSLNLMPERDFLLDQGTRSLHTGLIYGAILCLLLFNLLLFPTAGGRYQLAYVGYLGSFLLMNAAYNNYTFPLLFAQHPDWQDWMQSGAIFAFLITGLVFTRSFLGLAQRHRRLGRLTRRLIWGLLGIALLSPVLGYATHVHLAILLSSLTSSYCCLVGCYSWWRGNGSARFFLLGAASGLLGTLVTALTVMGVLPYSYLGYKALDLGLVLDGVLMSLALADRLKQTREDQLRAQLEATTDSLTGLLNRRAFENQAGELLARAQRGAPLAALALDLDGFKQLNDTQGHLCGDAMLRHVARLIDARRRINDRAYRLGGDEFLILLPDTDEAQASALLQRLQRCFACQPLHYQGQVLPVRLSLGLGQWQRGDGSLAGLLKRADQAMYAHKHQGRSALDSLLPETS</sequence>
<dbReference type="Pfam" id="PF00990">
    <property type="entry name" value="GGDEF"/>
    <property type="match status" value="1"/>
</dbReference>
<dbReference type="RefSeq" id="WP_345014121.1">
    <property type="nucleotide sequence ID" value="NZ_BAABFC010000021.1"/>
</dbReference>
<dbReference type="PANTHER" id="PTHR45138">
    <property type="entry name" value="REGULATORY COMPONENTS OF SENSORY TRANSDUCTION SYSTEM"/>
    <property type="match status" value="1"/>
</dbReference>
<dbReference type="CDD" id="cd01949">
    <property type="entry name" value="GGDEF"/>
    <property type="match status" value="1"/>
</dbReference>
<accession>A0ABP8QGD1</accession>
<feature type="transmembrane region" description="Helical" evidence="3">
    <location>
        <begin position="207"/>
        <end position="226"/>
    </location>
</feature>
<dbReference type="Proteomes" id="UP001501321">
    <property type="component" value="Unassembled WGS sequence"/>
</dbReference>
<name>A0ABP8QGD1_9GAMM</name>
<feature type="transmembrane region" description="Helical" evidence="3">
    <location>
        <begin position="328"/>
        <end position="351"/>
    </location>
</feature>
<keyword evidence="3" id="KW-0812">Transmembrane</keyword>
<dbReference type="InterPro" id="IPR011622">
    <property type="entry name" value="7TMR_DISM_rcpt_extracell_dom2"/>
</dbReference>
<reference evidence="7" key="1">
    <citation type="journal article" date="2019" name="Int. J. Syst. Evol. Microbiol.">
        <title>The Global Catalogue of Microorganisms (GCM) 10K type strain sequencing project: providing services to taxonomists for standard genome sequencing and annotation.</title>
        <authorList>
            <consortium name="The Broad Institute Genomics Platform"/>
            <consortium name="The Broad Institute Genome Sequencing Center for Infectious Disease"/>
            <person name="Wu L."/>
            <person name="Ma J."/>
        </authorList>
    </citation>
    <scope>NUCLEOTIDE SEQUENCE [LARGE SCALE GENOMIC DNA]</scope>
    <source>
        <strain evidence="7">JCM 32226</strain>
    </source>
</reference>
<keyword evidence="3" id="KW-1133">Transmembrane helix</keyword>
<evidence type="ECO:0000256" key="4">
    <source>
        <dbReference type="SAM" id="SignalP"/>
    </source>
</evidence>
<dbReference type="InterPro" id="IPR043128">
    <property type="entry name" value="Rev_trsase/Diguanyl_cyclase"/>
</dbReference>
<evidence type="ECO:0000313" key="6">
    <source>
        <dbReference type="EMBL" id="GAA4502615.1"/>
    </source>
</evidence>
<dbReference type="InterPro" id="IPR011623">
    <property type="entry name" value="7TMR_DISM_rcpt_extracell_dom1"/>
</dbReference>
<protein>
    <recommendedName>
        <fullName evidence="1">diguanylate cyclase</fullName>
        <ecNumber evidence="1">2.7.7.65</ecNumber>
    </recommendedName>
</protein>
<keyword evidence="7" id="KW-1185">Reference proteome</keyword>
<feature type="transmembrane region" description="Helical" evidence="3">
    <location>
        <begin position="181"/>
        <end position="200"/>
    </location>
</feature>
<dbReference type="PROSITE" id="PS50887">
    <property type="entry name" value="GGDEF"/>
    <property type="match status" value="1"/>
</dbReference>
<keyword evidence="3" id="KW-0472">Membrane</keyword>
<dbReference type="Pfam" id="PF07696">
    <property type="entry name" value="7TMR-DISMED2"/>
    <property type="match status" value="1"/>
</dbReference>
<gene>
    <name evidence="6" type="ORF">GCM10023095_27530</name>
</gene>
<evidence type="ECO:0000259" key="5">
    <source>
        <dbReference type="PROSITE" id="PS50887"/>
    </source>
</evidence>
<comment type="catalytic activity">
    <reaction evidence="2">
        <text>2 GTP = 3',3'-c-di-GMP + 2 diphosphate</text>
        <dbReference type="Rhea" id="RHEA:24898"/>
        <dbReference type="ChEBI" id="CHEBI:33019"/>
        <dbReference type="ChEBI" id="CHEBI:37565"/>
        <dbReference type="ChEBI" id="CHEBI:58805"/>
        <dbReference type="EC" id="2.7.7.65"/>
    </reaction>
</comment>
<evidence type="ECO:0000256" key="2">
    <source>
        <dbReference type="ARBA" id="ARBA00034247"/>
    </source>
</evidence>
<keyword evidence="4" id="KW-0732">Signal</keyword>
<dbReference type="SUPFAM" id="SSF55073">
    <property type="entry name" value="Nucleotide cyclase"/>
    <property type="match status" value="1"/>
</dbReference>
<feature type="signal peptide" evidence="4">
    <location>
        <begin position="1"/>
        <end position="17"/>
    </location>
</feature>
<proteinExistence type="predicted"/>
<dbReference type="Gene3D" id="2.60.40.2380">
    <property type="match status" value="1"/>
</dbReference>
<dbReference type="PANTHER" id="PTHR45138:SF9">
    <property type="entry name" value="DIGUANYLATE CYCLASE DGCM-RELATED"/>
    <property type="match status" value="1"/>
</dbReference>
<organism evidence="6 7">
    <name type="scientific">Pseudaeromonas paramecii</name>
    <dbReference type="NCBI Taxonomy" id="2138166"/>
    <lineage>
        <taxon>Bacteria</taxon>
        <taxon>Pseudomonadati</taxon>
        <taxon>Pseudomonadota</taxon>
        <taxon>Gammaproteobacteria</taxon>
        <taxon>Aeromonadales</taxon>
        <taxon>Aeromonadaceae</taxon>
        <taxon>Pseudaeromonas</taxon>
    </lineage>
</organism>
<dbReference type="InterPro" id="IPR029787">
    <property type="entry name" value="Nucleotide_cyclase"/>
</dbReference>